<sequence length="564" mass="61386">MTSSACLPLPNSASLGKFSTVAPAHNDGSLNQSATAPGLQQDTSLLSGRLLVPHGEYPAGPTECTSATPNAGYVAALSTIQIATVADQLSPPTDGVHDNSAGRPRISRSMVVPSQASVPDSTFRLTQLESIATPTSKSPESRSIMAPTTGGSCLVISSQSQADPILKWPASLDNEPQDEDSESIEAALLNGLVLDRQVESNAIPYIVHCFAASLIRFTFEPTRLLSVLRDYISYDYSSGHETRQILILMSNISLTTAQSTDYDLTDFITLRKQLVGRVVDARAQAELTRDSALMVMNHSHQLIATLWKVGSLANVLNIMDLYAPVFRRACPEPPDGLVNFPRRLAAMEMDLKYYAALDILQSFITHRPMFFQYDLDYPSSQEEALVKLDCEPGLRWLYGVPDRLMITLARMNTLFEVHGSSVDPAMVQGLEEEIEDCALVLNMSPGVDPTLNIGRATALCGANSTDARVVKVLKKAMRLLRGVKPLRNTDSFLVLPMIVLGVAATSSKDRSTLFSRLRGVSECTRPGTVGNDLVRILDDIWARTTGRPAEWMDLRTACSRVTGK</sequence>
<evidence type="ECO:0000313" key="1">
    <source>
        <dbReference type="EMBL" id="CAE6502967.1"/>
    </source>
</evidence>
<reference evidence="1" key="1">
    <citation type="submission" date="2021-01" db="EMBL/GenBank/DDBJ databases">
        <authorList>
            <person name="Kaushik A."/>
        </authorList>
    </citation>
    <scope>NUCLEOTIDE SEQUENCE</scope>
    <source>
        <strain evidence="1">AG6-10EEA</strain>
    </source>
</reference>
<organism evidence="1 2">
    <name type="scientific">Rhizoctonia solani</name>
    <dbReference type="NCBI Taxonomy" id="456999"/>
    <lineage>
        <taxon>Eukaryota</taxon>
        <taxon>Fungi</taxon>
        <taxon>Dikarya</taxon>
        <taxon>Basidiomycota</taxon>
        <taxon>Agaricomycotina</taxon>
        <taxon>Agaricomycetes</taxon>
        <taxon>Cantharellales</taxon>
        <taxon>Ceratobasidiaceae</taxon>
        <taxon>Rhizoctonia</taxon>
    </lineage>
</organism>
<dbReference type="Proteomes" id="UP000663853">
    <property type="component" value="Unassembled WGS sequence"/>
</dbReference>
<gene>
    <name evidence="1" type="ORF">RDB_LOCUS115330</name>
</gene>
<comment type="caution">
    <text evidence="1">The sequence shown here is derived from an EMBL/GenBank/DDBJ whole genome shotgun (WGS) entry which is preliminary data.</text>
</comment>
<evidence type="ECO:0000313" key="2">
    <source>
        <dbReference type="Proteomes" id="UP000663853"/>
    </source>
</evidence>
<protein>
    <submittedName>
        <fullName evidence="1">Uncharacterized protein</fullName>
    </submittedName>
</protein>
<accession>A0A8H3CYM8</accession>
<dbReference type="EMBL" id="CAJMXA010003560">
    <property type="protein sequence ID" value="CAE6502967.1"/>
    <property type="molecule type" value="Genomic_DNA"/>
</dbReference>
<proteinExistence type="predicted"/>
<dbReference type="AlphaFoldDB" id="A0A8H3CYM8"/>
<name>A0A8H3CYM8_9AGAM</name>